<organism evidence="6 7">
    <name type="scientific">Parachaetomium inaequale</name>
    <dbReference type="NCBI Taxonomy" id="2588326"/>
    <lineage>
        <taxon>Eukaryota</taxon>
        <taxon>Fungi</taxon>
        <taxon>Dikarya</taxon>
        <taxon>Ascomycota</taxon>
        <taxon>Pezizomycotina</taxon>
        <taxon>Sordariomycetes</taxon>
        <taxon>Sordariomycetidae</taxon>
        <taxon>Sordariales</taxon>
        <taxon>Chaetomiaceae</taxon>
        <taxon>Parachaetomium</taxon>
    </lineage>
</organism>
<comment type="caution">
    <text evidence="6">The sequence shown here is derived from an EMBL/GenBank/DDBJ whole genome shotgun (WGS) entry which is preliminary data.</text>
</comment>
<dbReference type="InterPro" id="IPR036291">
    <property type="entry name" value="NAD(P)-bd_dom_sf"/>
</dbReference>
<dbReference type="GO" id="GO:0004022">
    <property type="term" value="F:alcohol dehydrogenase (NAD+) activity"/>
    <property type="evidence" value="ECO:0007669"/>
    <property type="project" value="TreeGrafter"/>
</dbReference>
<evidence type="ECO:0000259" key="5">
    <source>
        <dbReference type="Pfam" id="PF00107"/>
    </source>
</evidence>
<dbReference type="Gene3D" id="3.90.180.10">
    <property type="entry name" value="Medium-chain alcohol dehydrogenases, catalytic domain"/>
    <property type="match status" value="1"/>
</dbReference>
<dbReference type="EMBL" id="MU854930">
    <property type="protein sequence ID" value="KAK4031256.1"/>
    <property type="molecule type" value="Genomic_DNA"/>
</dbReference>
<dbReference type="AlphaFoldDB" id="A0AAN6SK26"/>
<keyword evidence="2" id="KW-0479">Metal-binding</keyword>
<keyword evidence="3" id="KW-0862">Zinc</keyword>
<feature type="domain" description="Alcohol dehydrogenase-like C-terminal" evidence="5">
    <location>
        <begin position="66"/>
        <end position="195"/>
    </location>
</feature>
<proteinExistence type="predicted"/>
<keyword evidence="4" id="KW-0560">Oxidoreductase</keyword>
<dbReference type="InterPro" id="IPR029752">
    <property type="entry name" value="D-isomer_DH_CS1"/>
</dbReference>
<evidence type="ECO:0000256" key="4">
    <source>
        <dbReference type="ARBA" id="ARBA00023002"/>
    </source>
</evidence>
<keyword evidence="7" id="KW-1185">Reference proteome</keyword>
<dbReference type="InterPro" id="IPR011032">
    <property type="entry name" value="GroES-like_sf"/>
</dbReference>
<evidence type="ECO:0000256" key="1">
    <source>
        <dbReference type="ARBA" id="ARBA00001947"/>
    </source>
</evidence>
<sequence>MGLNSPGYFAEYTLVDAACAVVVPASAADQSATLAPLFYAGITVWDALERTELKPGQTVAVVGAGGLGQIAVRYAHELGAKVIAFDVRDEQLQACKADGSADEVINTTGLDTGALAAKVKEANSRRLLDTAIVCSGIVPAYNTALGIVKAEGNVVLVGLPYQPIPVPAALVTGKCIKLIGAKVPGPAGTQKCLDFVIRKGLYPKINLRKF</sequence>
<evidence type="ECO:0000313" key="7">
    <source>
        <dbReference type="Proteomes" id="UP001303115"/>
    </source>
</evidence>
<protein>
    <recommendedName>
        <fullName evidence="5">Alcohol dehydrogenase-like C-terminal domain-containing protein</fullName>
    </recommendedName>
</protein>
<dbReference type="Gene3D" id="3.40.50.720">
    <property type="entry name" value="NAD(P)-binding Rossmann-like Domain"/>
    <property type="match status" value="1"/>
</dbReference>
<evidence type="ECO:0000313" key="6">
    <source>
        <dbReference type="EMBL" id="KAK4031256.1"/>
    </source>
</evidence>
<dbReference type="Proteomes" id="UP001303115">
    <property type="component" value="Unassembled WGS sequence"/>
</dbReference>
<comment type="cofactor">
    <cofactor evidence="1">
        <name>Zn(2+)</name>
        <dbReference type="ChEBI" id="CHEBI:29105"/>
    </cofactor>
</comment>
<evidence type="ECO:0000256" key="2">
    <source>
        <dbReference type="ARBA" id="ARBA00022723"/>
    </source>
</evidence>
<dbReference type="PANTHER" id="PTHR42940">
    <property type="entry name" value="ALCOHOL DEHYDROGENASE 1-RELATED"/>
    <property type="match status" value="1"/>
</dbReference>
<gene>
    <name evidence="6" type="ORF">C8A01DRAFT_42267</name>
</gene>
<dbReference type="GO" id="GO:0046872">
    <property type="term" value="F:metal ion binding"/>
    <property type="evidence" value="ECO:0007669"/>
    <property type="project" value="UniProtKB-KW"/>
</dbReference>
<reference evidence="7" key="1">
    <citation type="journal article" date="2023" name="Mol. Phylogenet. Evol.">
        <title>Genome-scale phylogeny and comparative genomics of the fungal order Sordariales.</title>
        <authorList>
            <person name="Hensen N."/>
            <person name="Bonometti L."/>
            <person name="Westerberg I."/>
            <person name="Brannstrom I.O."/>
            <person name="Guillou S."/>
            <person name="Cros-Aarteil S."/>
            <person name="Calhoun S."/>
            <person name="Haridas S."/>
            <person name="Kuo A."/>
            <person name="Mondo S."/>
            <person name="Pangilinan J."/>
            <person name="Riley R."/>
            <person name="LaButti K."/>
            <person name="Andreopoulos B."/>
            <person name="Lipzen A."/>
            <person name="Chen C."/>
            <person name="Yan M."/>
            <person name="Daum C."/>
            <person name="Ng V."/>
            <person name="Clum A."/>
            <person name="Steindorff A."/>
            <person name="Ohm R.A."/>
            <person name="Martin F."/>
            <person name="Silar P."/>
            <person name="Natvig D.O."/>
            <person name="Lalanne C."/>
            <person name="Gautier V."/>
            <person name="Ament-Velasquez S.L."/>
            <person name="Kruys A."/>
            <person name="Hutchinson M.I."/>
            <person name="Powell A.J."/>
            <person name="Barry K."/>
            <person name="Miller A.N."/>
            <person name="Grigoriev I.V."/>
            <person name="Debuchy R."/>
            <person name="Gladieux P."/>
            <person name="Hiltunen Thoren M."/>
            <person name="Johannesson H."/>
        </authorList>
    </citation>
    <scope>NUCLEOTIDE SEQUENCE [LARGE SCALE GENOMIC DNA]</scope>
    <source>
        <strain evidence="7">CBS 284.82</strain>
    </source>
</reference>
<name>A0AAN6SK26_9PEZI</name>
<accession>A0AAN6SK26</accession>
<dbReference type="Pfam" id="PF00107">
    <property type="entry name" value="ADH_zinc_N"/>
    <property type="match status" value="1"/>
</dbReference>
<dbReference type="SUPFAM" id="SSF51735">
    <property type="entry name" value="NAD(P)-binding Rossmann-fold domains"/>
    <property type="match status" value="1"/>
</dbReference>
<dbReference type="PROSITE" id="PS00065">
    <property type="entry name" value="D_2_HYDROXYACID_DH_1"/>
    <property type="match status" value="1"/>
</dbReference>
<dbReference type="PANTHER" id="PTHR42940:SF8">
    <property type="entry name" value="VACUOLAR PROTEIN SORTING-ASSOCIATED PROTEIN 11"/>
    <property type="match status" value="1"/>
</dbReference>
<dbReference type="InterPro" id="IPR013149">
    <property type="entry name" value="ADH-like_C"/>
</dbReference>
<dbReference type="SUPFAM" id="SSF50129">
    <property type="entry name" value="GroES-like"/>
    <property type="match status" value="1"/>
</dbReference>
<dbReference type="GO" id="GO:0005737">
    <property type="term" value="C:cytoplasm"/>
    <property type="evidence" value="ECO:0007669"/>
    <property type="project" value="TreeGrafter"/>
</dbReference>
<evidence type="ECO:0000256" key="3">
    <source>
        <dbReference type="ARBA" id="ARBA00022833"/>
    </source>
</evidence>